<dbReference type="GO" id="GO:0016788">
    <property type="term" value="F:hydrolase activity, acting on ester bonds"/>
    <property type="evidence" value="ECO:0007669"/>
    <property type="project" value="InterPro"/>
</dbReference>
<feature type="domain" description="GPI inositol-deacylase PGAP1-like alpha/beta" evidence="1">
    <location>
        <begin position="320"/>
        <end position="432"/>
    </location>
</feature>
<name>A0A852WBL1_9MICO</name>
<evidence type="ECO:0000313" key="2">
    <source>
        <dbReference type="EMBL" id="NYG06448.1"/>
    </source>
</evidence>
<reference evidence="2 3" key="1">
    <citation type="submission" date="2020-07" db="EMBL/GenBank/DDBJ databases">
        <title>Sequencing the genomes of 1000 actinobacteria strains.</title>
        <authorList>
            <person name="Klenk H.-P."/>
        </authorList>
    </citation>
    <scope>NUCLEOTIDE SEQUENCE [LARGE SCALE GENOMIC DNA]</scope>
    <source>
        <strain evidence="2 3">DSM 23987</strain>
    </source>
</reference>
<dbReference type="SUPFAM" id="SSF53474">
    <property type="entry name" value="alpha/beta-Hydrolases"/>
    <property type="match status" value="1"/>
</dbReference>
<accession>A0A852WBL1</accession>
<comment type="caution">
    <text evidence="2">The sequence shown here is derived from an EMBL/GenBank/DDBJ whole genome shotgun (WGS) entry which is preliminary data.</text>
</comment>
<sequence>MNGKPIRVRGGSSGTAVGLDSLDAAAGLLADVAHEAAVVVSHVAAVATDPDLVAGSVLSPLTGAWADAALIEAVGPLGLPGEMAALLSLSVALAAASRSYRQAEEAAARTLELAQDTVMYAVGACAPAIVVGVLALDALGVEVARLLDEAVFATPAIADVAGGAEGLVAGLRSDPLTRPFIATPPRTEGLTAGQDYEVAVRALADGAALWGLLSDRGRARVTPQASPRAGARVPRSLEDLAADQRNVGDSEAYAGHVRVIEVPRAQGSAWIVEISGTQVWDPGAGRNPFDLTTDVRTMAQDGTVLAEGVQQALEQAQASSARALSAQASAAQPSTVPTPGPVMLVGHSLGGMAAAGLASSPRFTQAQPVTHVVTMGSPVGRMPIPADIQVLSLEHRQDAVPRLDGVPNPDRATWVTVSRELGGGEDPTDPAGLDRASEAHDTRLYVRTAALVDQSTDPGLAAWRSGASDFFAGDTHGPPVVRDYTVERIT</sequence>
<dbReference type="InterPro" id="IPR012908">
    <property type="entry name" value="PGAP1-ab_dom-like"/>
</dbReference>
<dbReference type="Gene3D" id="3.40.50.1820">
    <property type="entry name" value="alpha/beta hydrolase"/>
    <property type="match status" value="1"/>
</dbReference>
<dbReference type="InterPro" id="IPR029058">
    <property type="entry name" value="AB_hydrolase_fold"/>
</dbReference>
<dbReference type="RefSeq" id="WP_179420925.1">
    <property type="nucleotide sequence ID" value="NZ_JACCAB010000001.1"/>
</dbReference>
<dbReference type="Proteomes" id="UP000573599">
    <property type="component" value="Unassembled WGS sequence"/>
</dbReference>
<protein>
    <recommendedName>
        <fullName evidence="1">GPI inositol-deacylase PGAP1-like alpha/beta domain-containing protein</fullName>
    </recommendedName>
</protein>
<dbReference type="AlphaFoldDB" id="A0A852WBL1"/>
<proteinExistence type="predicted"/>
<keyword evidence="3" id="KW-1185">Reference proteome</keyword>
<evidence type="ECO:0000259" key="1">
    <source>
        <dbReference type="Pfam" id="PF07819"/>
    </source>
</evidence>
<organism evidence="2 3">
    <name type="scientific">Pedococcus badiiscoriae</name>
    <dbReference type="NCBI Taxonomy" id="642776"/>
    <lineage>
        <taxon>Bacteria</taxon>
        <taxon>Bacillati</taxon>
        <taxon>Actinomycetota</taxon>
        <taxon>Actinomycetes</taxon>
        <taxon>Micrococcales</taxon>
        <taxon>Intrasporangiaceae</taxon>
        <taxon>Pedococcus</taxon>
    </lineage>
</organism>
<evidence type="ECO:0000313" key="3">
    <source>
        <dbReference type="Proteomes" id="UP000573599"/>
    </source>
</evidence>
<dbReference type="EMBL" id="JACCAB010000001">
    <property type="protein sequence ID" value="NYG06448.1"/>
    <property type="molecule type" value="Genomic_DNA"/>
</dbReference>
<dbReference type="Pfam" id="PF07819">
    <property type="entry name" value="PGAP1"/>
    <property type="match status" value="1"/>
</dbReference>
<gene>
    <name evidence="2" type="ORF">BJ986_000935</name>
</gene>